<gene>
    <name evidence="2" type="ORF">ZT1E4_G4566</name>
</gene>
<dbReference type="EMBL" id="LT854255">
    <property type="protein sequence ID" value="SMR49174.1"/>
    <property type="molecule type" value="Genomic_DNA"/>
</dbReference>
<proteinExistence type="predicted"/>
<accession>A0A2H1G6K3</accession>
<evidence type="ECO:0000256" key="1">
    <source>
        <dbReference type="SAM" id="MobiDB-lite"/>
    </source>
</evidence>
<evidence type="ECO:0000313" key="2">
    <source>
        <dbReference type="EMBL" id="SMR49174.1"/>
    </source>
</evidence>
<feature type="region of interest" description="Disordered" evidence="1">
    <location>
        <begin position="1"/>
        <end position="23"/>
    </location>
</feature>
<dbReference type="Proteomes" id="UP000245764">
    <property type="component" value="Chromosome 3"/>
</dbReference>
<name>A0A2H1G6K3_ZYMTR</name>
<feature type="region of interest" description="Disordered" evidence="1">
    <location>
        <begin position="84"/>
        <end position="175"/>
    </location>
</feature>
<reference evidence="3" key="1">
    <citation type="submission" date="2017-05" db="EMBL/GenBank/DDBJ databases">
        <authorList>
            <person name="Song R."/>
            <person name="Chenine A.L."/>
            <person name="Ruprecht R.M."/>
        </authorList>
    </citation>
    <scope>NUCLEOTIDE SEQUENCE [LARGE SCALE GENOMIC DNA]</scope>
</reference>
<organism evidence="2 3">
    <name type="scientific">Zymoseptoria tritici ST99CH_1E4</name>
    <dbReference type="NCBI Taxonomy" id="1276532"/>
    <lineage>
        <taxon>Eukaryota</taxon>
        <taxon>Fungi</taxon>
        <taxon>Dikarya</taxon>
        <taxon>Ascomycota</taxon>
        <taxon>Pezizomycotina</taxon>
        <taxon>Dothideomycetes</taxon>
        <taxon>Dothideomycetidae</taxon>
        <taxon>Mycosphaerellales</taxon>
        <taxon>Mycosphaerellaceae</taxon>
        <taxon>Zymoseptoria</taxon>
    </lineage>
</organism>
<sequence>MGAELSRTSLSEEEERACQQKGRDMVLDNLYGPSRKRAPARKDSVATMTGNEVTGANLALVTSHFGVESFALEILQNPVIFQESGDDKDKEAGTAVVRTDQDEGDSFNTIRPDDEEPDKRHSPDYQSSALRTPQVLMGGEYNGGEKELGVAPADEGEGGYTTQSQMGGAAQDPSGVMEHNETEIVVVAAEQETLDAMNSIRNDSEEREEATPMNGIRKPFYRPRQGPFVRSEVEWAGLSRQMQQRWSSTNRIHKFGRARAPTCQRCRRDHGKGRQMESPCKVWLAGRLGKCQWCTLDGRPCVD</sequence>
<protein>
    <submittedName>
        <fullName evidence="2">Uncharacterized protein</fullName>
    </submittedName>
</protein>
<evidence type="ECO:0000313" key="3">
    <source>
        <dbReference type="Proteomes" id="UP000245764"/>
    </source>
</evidence>
<dbReference type="AlphaFoldDB" id="A0A2H1G6K3"/>